<dbReference type="Pfam" id="PF12146">
    <property type="entry name" value="Hydrolase_4"/>
    <property type="match status" value="1"/>
</dbReference>
<proteinExistence type="predicted"/>
<organism evidence="3 4">
    <name type="scientific">Geothrix limicola</name>
    <dbReference type="NCBI Taxonomy" id="2927978"/>
    <lineage>
        <taxon>Bacteria</taxon>
        <taxon>Pseudomonadati</taxon>
        <taxon>Acidobacteriota</taxon>
        <taxon>Holophagae</taxon>
        <taxon>Holophagales</taxon>
        <taxon>Holophagaceae</taxon>
        <taxon>Geothrix</taxon>
    </lineage>
</organism>
<evidence type="ECO:0000256" key="1">
    <source>
        <dbReference type="SAM" id="SignalP"/>
    </source>
</evidence>
<accession>A0ABQ5QFG3</accession>
<dbReference type="PANTHER" id="PTHR43265:SF1">
    <property type="entry name" value="ESTERASE ESTD"/>
    <property type="match status" value="1"/>
</dbReference>
<evidence type="ECO:0000313" key="3">
    <source>
        <dbReference type="EMBL" id="GLH73433.1"/>
    </source>
</evidence>
<dbReference type="EMBL" id="BSDE01000003">
    <property type="protein sequence ID" value="GLH73433.1"/>
    <property type="molecule type" value="Genomic_DNA"/>
</dbReference>
<feature type="chain" id="PRO_5046103291" evidence="1">
    <location>
        <begin position="28"/>
        <end position="468"/>
    </location>
</feature>
<dbReference type="RefSeq" id="WP_285574488.1">
    <property type="nucleotide sequence ID" value="NZ_BSDE01000003.1"/>
</dbReference>
<gene>
    <name evidence="3" type="ORF">GETHLI_19350</name>
</gene>
<dbReference type="PANTHER" id="PTHR43265">
    <property type="entry name" value="ESTERASE ESTD"/>
    <property type="match status" value="1"/>
</dbReference>
<feature type="signal peptide" evidence="1">
    <location>
        <begin position="1"/>
        <end position="27"/>
    </location>
</feature>
<feature type="domain" description="Serine aminopeptidase S33" evidence="2">
    <location>
        <begin position="191"/>
        <end position="411"/>
    </location>
</feature>
<keyword evidence="4" id="KW-1185">Reference proteome</keyword>
<dbReference type="GO" id="GO:0016787">
    <property type="term" value="F:hydrolase activity"/>
    <property type="evidence" value="ECO:0007669"/>
    <property type="project" value="UniProtKB-KW"/>
</dbReference>
<dbReference type="Gene3D" id="3.40.50.1820">
    <property type="entry name" value="alpha/beta hydrolase"/>
    <property type="match status" value="1"/>
</dbReference>
<keyword evidence="1" id="KW-0732">Signal</keyword>
<name>A0ABQ5QFG3_9BACT</name>
<keyword evidence="3" id="KW-0378">Hydrolase</keyword>
<comment type="caution">
    <text evidence="3">The sequence shown here is derived from an EMBL/GenBank/DDBJ whole genome shotgun (WGS) entry which is preliminary data.</text>
</comment>
<protein>
    <submittedName>
        <fullName evidence="3">Alpha/beta hydrolase</fullName>
    </submittedName>
</protein>
<dbReference type="InterPro" id="IPR053145">
    <property type="entry name" value="AB_hydrolase_Est10"/>
</dbReference>
<dbReference type="Proteomes" id="UP001165069">
    <property type="component" value="Unassembled WGS sequence"/>
</dbReference>
<sequence>MRPSFLKPRTVLAGLALSVMAQGGVLADHPGRWLGNLTLPNGRTIQTGVELFRRADGSAWASLASPGRGAVDIPVASAREEGNTVLLDFTHATLQLTWTQDHFHGEWRQGGDKLPFELRATAAFPRPLRPQTPKPPFPYEDQPLAIRTPDGIFLGATLTLPKGSAQPDVVVLIGGSGPGNRDEDGGGHQPFAVLADQLARRGLAVLRYDKRGVGRSTGNYYQHTDTQLISDAAAVVRTLRARHAFRRIGLLGHSEGSGLAATVAAAHPDQVDFVISMAGIGLSGLDSILVQDRVYAKDQGASPAEVDQLMGYVRQYYGTILAQADVPTRLAALRALQKGLSPELKALIEKRHMNEGTLSLDAAEEPALRASLLSDIPAQWRAVRCPVLALNGSLDHQVPPEHLQGILAALKAGGNARVESALLPSLNHLFQTAKTGREDEYDSLEETLAPSAIQRVADFVVGLGSNSR</sequence>
<reference evidence="3 4" key="1">
    <citation type="journal article" date="2023" name="Antonie Van Leeuwenhoek">
        <title>Mesoterricola silvestris gen. nov., sp. nov., Mesoterricola sediminis sp. nov., Geothrix oryzae sp. nov., Geothrix edaphica sp. nov., Geothrix rubra sp. nov., and Geothrix limicola sp. nov., six novel members of Acidobacteriota isolated from soils.</title>
        <authorList>
            <person name="Itoh H."/>
            <person name="Sugisawa Y."/>
            <person name="Mise K."/>
            <person name="Xu Z."/>
            <person name="Kuniyasu M."/>
            <person name="Ushijima N."/>
            <person name="Kawano K."/>
            <person name="Kobayashi E."/>
            <person name="Shiratori Y."/>
            <person name="Masuda Y."/>
            <person name="Senoo K."/>
        </authorList>
    </citation>
    <scope>NUCLEOTIDE SEQUENCE [LARGE SCALE GENOMIC DNA]</scope>
    <source>
        <strain evidence="3 4">Red804</strain>
    </source>
</reference>
<dbReference type="InterPro" id="IPR022742">
    <property type="entry name" value="Hydrolase_4"/>
</dbReference>
<evidence type="ECO:0000259" key="2">
    <source>
        <dbReference type="Pfam" id="PF12146"/>
    </source>
</evidence>
<dbReference type="SUPFAM" id="SSF53474">
    <property type="entry name" value="alpha/beta-Hydrolases"/>
    <property type="match status" value="1"/>
</dbReference>
<evidence type="ECO:0000313" key="4">
    <source>
        <dbReference type="Proteomes" id="UP001165069"/>
    </source>
</evidence>
<dbReference type="InterPro" id="IPR029058">
    <property type="entry name" value="AB_hydrolase_fold"/>
</dbReference>